<gene>
    <name evidence="1" type="ORF">BSU04_34960</name>
</gene>
<comment type="caution">
    <text evidence="1">The sequence shown here is derived from an EMBL/GenBank/DDBJ whole genome shotgun (WGS) entry which is preliminary data.</text>
</comment>
<dbReference type="OrthoDB" id="5957668at2"/>
<organism evidence="1 2">
    <name type="scientific">Caballeronia sordidicola</name>
    <name type="common">Burkholderia sordidicola</name>
    <dbReference type="NCBI Taxonomy" id="196367"/>
    <lineage>
        <taxon>Bacteria</taxon>
        <taxon>Pseudomonadati</taxon>
        <taxon>Pseudomonadota</taxon>
        <taxon>Betaproteobacteria</taxon>
        <taxon>Burkholderiales</taxon>
        <taxon>Burkholderiaceae</taxon>
        <taxon>Caballeronia</taxon>
    </lineage>
</organism>
<proteinExistence type="predicted"/>
<name>A0A226WSM2_CABSO</name>
<dbReference type="EMBL" id="MTHB01000236">
    <property type="protein sequence ID" value="OXC73830.1"/>
    <property type="molecule type" value="Genomic_DNA"/>
</dbReference>
<evidence type="ECO:0000313" key="1">
    <source>
        <dbReference type="EMBL" id="OXC73830.1"/>
    </source>
</evidence>
<dbReference type="AlphaFoldDB" id="A0A226WSM2"/>
<reference evidence="2" key="1">
    <citation type="submission" date="2017-01" db="EMBL/GenBank/DDBJ databases">
        <title>Genome Analysis of Deinococcus marmoris KOPRI26562.</title>
        <authorList>
            <person name="Kim J.H."/>
            <person name="Oh H.-M."/>
        </authorList>
    </citation>
    <scope>NUCLEOTIDE SEQUENCE [LARGE SCALE GENOMIC DNA]</scope>
    <source>
        <strain evidence="2">PAMC 26633</strain>
    </source>
</reference>
<accession>A0A226WSM2</accession>
<evidence type="ECO:0000313" key="2">
    <source>
        <dbReference type="Proteomes" id="UP000214720"/>
    </source>
</evidence>
<protein>
    <submittedName>
        <fullName evidence="1">Uncharacterized protein</fullName>
    </submittedName>
</protein>
<dbReference type="Proteomes" id="UP000214720">
    <property type="component" value="Unassembled WGS sequence"/>
</dbReference>
<dbReference type="RefSeq" id="WP_089164536.1">
    <property type="nucleotide sequence ID" value="NZ_MTHB01000236.1"/>
</dbReference>
<sequence>MERHNLKNSIHALETLRDAHHSQLDASVVAEMNTVIEDLKRVQEQPGNDLVIGRLTVQALQVIACVISLVTNLKDLMK</sequence>